<evidence type="ECO:0000256" key="2">
    <source>
        <dbReference type="SAM" id="SignalP"/>
    </source>
</evidence>
<evidence type="ECO:0000259" key="3">
    <source>
        <dbReference type="Pfam" id="PF13649"/>
    </source>
</evidence>
<evidence type="ECO:0000313" key="5">
    <source>
        <dbReference type="Proteomes" id="UP000315700"/>
    </source>
</evidence>
<dbReference type="Pfam" id="PF13649">
    <property type="entry name" value="Methyltransf_25"/>
    <property type="match status" value="1"/>
</dbReference>
<dbReference type="InterPro" id="IPR029063">
    <property type="entry name" value="SAM-dependent_MTases_sf"/>
</dbReference>
<organism evidence="4 5">
    <name type="scientific">Caulifigura coniformis</name>
    <dbReference type="NCBI Taxonomy" id="2527983"/>
    <lineage>
        <taxon>Bacteria</taxon>
        <taxon>Pseudomonadati</taxon>
        <taxon>Planctomycetota</taxon>
        <taxon>Planctomycetia</taxon>
        <taxon>Planctomycetales</taxon>
        <taxon>Planctomycetaceae</taxon>
        <taxon>Caulifigura</taxon>
    </lineage>
</organism>
<keyword evidence="4" id="KW-0489">Methyltransferase</keyword>
<dbReference type="PANTHER" id="PTHR43861:SF3">
    <property type="entry name" value="PUTATIVE (AFU_ORTHOLOGUE AFUA_2G14390)-RELATED"/>
    <property type="match status" value="1"/>
</dbReference>
<dbReference type="Gene3D" id="3.40.50.150">
    <property type="entry name" value="Vaccinia Virus protein VP39"/>
    <property type="match status" value="1"/>
</dbReference>
<dbReference type="CDD" id="cd02440">
    <property type="entry name" value="AdoMet_MTases"/>
    <property type="match status" value="1"/>
</dbReference>
<dbReference type="GO" id="GO:0008168">
    <property type="term" value="F:methyltransferase activity"/>
    <property type="evidence" value="ECO:0007669"/>
    <property type="project" value="UniProtKB-KW"/>
</dbReference>
<dbReference type="EMBL" id="CP036271">
    <property type="protein sequence ID" value="QDT53567.1"/>
    <property type="molecule type" value="Genomic_DNA"/>
</dbReference>
<keyword evidence="5" id="KW-1185">Reference proteome</keyword>
<dbReference type="InterPro" id="IPR041698">
    <property type="entry name" value="Methyltransf_25"/>
</dbReference>
<keyword evidence="1 4" id="KW-0808">Transferase</keyword>
<keyword evidence="2" id="KW-0732">Signal</keyword>
<feature type="domain" description="Methyltransferase" evidence="3">
    <location>
        <begin position="104"/>
        <end position="199"/>
    </location>
</feature>
<dbReference type="InParanoid" id="A0A517SBQ5"/>
<accession>A0A517SBQ5</accession>
<dbReference type="Proteomes" id="UP000315700">
    <property type="component" value="Chromosome"/>
</dbReference>
<gene>
    <name evidence="4" type="primary">ycgJ</name>
    <name evidence="4" type="ORF">Pan44_15890</name>
</gene>
<dbReference type="KEGG" id="ccos:Pan44_15890"/>
<dbReference type="GO" id="GO:0032259">
    <property type="term" value="P:methylation"/>
    <property type="evidence" value="ECO:0007669"/>
    <property type="project" value="UniProtKB-KW"/>
</dbReference>
<proteinExistence type="predicted"/>
<dbReference type="RefSeq" id="WP_145028880.1">
    <property type="nucleotide sequence ID" value="NZ_CP036271.1"/>
</dbReference>
<evidence type="ECO:0000313" key="4">
    <source>
        <dbReference type="EMBL" id="QDT53567.1"/>
    </source>
</evidence>
<dbReference type="PANTHER" id="PTHR43861">
    <property type="entry name" value="TRANS-ACONITATE 2-METHYLTRANSFERASE-RELATED"/>
    <property type="match status" value="1"/>
</dbReference>
<dbReference type="OrthoDB" id="9784101at2"/>
<feature type="signal peptide" evidence="2">
    <location>
        <begin position="1"/>
        <end position="25"/>
    </location>
</feature>
<reference evidence="4 5" key="1">
    <citation type="submission" date="2019-02" db="EMBL/GenBank/DDBJ databases">
        <title>Deep-cultivation of Planctomycetes and their phenomic and genomic characterization uncovers novel biology.</title>
        <authorList>
            <person name="Wiegand S."/>
            <person name="Jogler M."/>
            <person name="Boedeker C."/>
            <person name="Pinto D."/>
            <person name="Vollmers J."/>
            <person name="Rivas-Marin E."/>
            <person name="Kohn T."/>
            <person name="Peeters S.H."/>
            <person name="Heuer A."/>
            <person name="Rast P."/>
            <person name="Oberbeckmann S."/>
            <person name="Bunk B."/>
            <person name="Jeske O."/>
            <person name="Meyerdierks A."/>
            <person name="Storesund J.E."/>
            <person name="Kallscheuer N."/>
            <person name="Luecker S."/>
            <person name="Lage O.M."/>
            <person name="Pohl T."/>
            <person name="Merkel B.J."/>
            <person name="Hornburger P."/>
            <person name="Mueller R.-W."/>
            <person name="Bruemmer F."/>
            <person name="Labrenz M."/>
            <person name="Spormann A.M."/>
            <person name="Op den Camp H."/>
            <person name="Overmann J."/>
            <person name="Amann R."/>
            <person name="Jetten M.S.M."/>
            <person name="Mascher T."/>
            <person name="Medema M.H."/>
            <person name="Devos D.P."/>
            <person name="Kaster A.-K."/>
            <person name="Ovreas L."/>
            <person name="Rohde M."/>
            <person name="Galperin M.Y."/>
            <person name="Jogler C."/>
        </authorList>
    </citation>
    <scope>NUCLEOTIDE SEQUENCE [LARGE SCALE GENOMIC DNA]</scope>
    <source>
        <strain evidence="4 5">Pan44</strain>
    </source>
</reference>
<protein>
    <submittedName>
        <fullName evidence="4">Putative methyltransferase YcgJ</fullName>
        <ecNumber evidence="4">2.1.1.-</ecNumber>
    </submittedName>
</protein>
<evidence type="ECO:0000256" key="1">
    <source>
        <dbReference type="ARBA" id="ARBA00022679"/>
    </source>
</evidence>
<sequence length="260" mass="28706" precursor="true">MTTAARVGVLAAYLGLAWIALPALAEAQEAAVEDSPARKVAPAGRYTSRRVHDPNGIGKFYMNREIARVMGHQGIQWLERPEREEEERLTLLMEALKLKPGMQVADIGAGSGVISVMIAGRIGDGKVYAVDIQKEMLDALEEKCRLQGVTNVTPVLGTTQSPRLDPESIDLAVMVDVYHEFDFPYEMLQEIAKSLKPGGRVAFVEYRKEDPKVPIKLVHKMSEAQVRKEAELPEFGLTWTETAGTLPRQHVVIFTKGAAK</sequence>
<feature type="chain" id="PRO_5022189611" evidence="2">
    <location>
        <begin position="26"/>
        <end position="260"/>
    </location>
</feature>
<name>A0A517SBQ5_9PLAN</name>
<dbReference type="EC" id="2.1.1.-" evidence="4"/>
<dbReference type="SUPFAM" id="SSF53335">
    <property type="entry name" value="S-adenosyl-L-methionine-dependent methyltransferases"/>
    <property type="match status" value="1"/>
</dbReference>
<dbReference type="AlphaFoldDB" id="A0A517SBQ5"/>